<protein>
    <submittedName>
        <fullName evidence="1">Uncharacterized protein</fullName>
    </submittedName>
</protein>
<reference evidence="1 2" key="1">
    <citation type="journal article" date="2022" name="bioRxiv">
        <title>An ancient truncated duplication of the anti-Mullerian hormone receptor type 2 gene is a potential conserved master sex determinant in the Pangasiidae catfish family.</title>
        <authorList>
            <person name="Wen M."/>
            <person name="Pan Q."/>
            <person name="Jouanno E."/>
            <person name="Montfort J."/>
            <person name="Zahm M."/>
            <person name="Cabau C."/>
            <person name="Klopp C."/>
            <person name="Iampietro C."/>
            <person name="Roques C."/>
            <person name="Bouchez O."/>
            <person name="Castinel A."/>
            <person name="Donnadieu C."/>
            <person name="Parrinello H."/>
            <person name="Poncet C."/>
            <person name="Belmonte E."/>
            <person name="Gautier V."/>
            <person name="Avarre J.-C."/>
            <person name="Dugue R."/>
            <person name="Gustiano R."/>
            <person name="Ha T.T.T."/>
            <person name="Campet M."/>
            <person name="Sriphairoj K."/>
            <person name="Ribolli J."/>
            <person name="de Almeida F.L."/>
            <person name="Desvignes T."/>
            <person name="Postlethwait J.H."/>
            <person name="Bucao C.F."/>
            <person name="Robinson-Rechavi M."/>
            <person name="Bobe J."/>
            <person name="Herpin A."/>
            <person name="Guiguen Y."/>
        </authorList>
    </citation>
    <scope>NUCLEOTIDE SEQUENCE [LARGE SCALE GENOMIC DNA]</scope>
    <source>
        <strain evidence="1">YG-Dec2019</strain>
    </source>
</reference>
<sequence>MCIVTESDSRNTGTQRSLSHLVVFVFGTAVVVFVNAVALLVELILKSRNGQRTVDLRVILLPTESVFAVCCLALQLFAFYLEALIHKPEAKLPVTSSTLLCCLSLKQSSCILPLLHSFSLIFNSCPPTHTGGNAVDLVFSRPSPATDINATPLHISDHHLVSFTITLPILPKTNYQYFSPTH</sequence>
<proteinExistence type="predicted"/>
<evidence type="ECO:0000313" key="1">
    <source>
        <dbReference type="EMBL" id="MCI4383882.1"/>
    </source>
</evidence>
<evidence type="ECO:0000313" key="2">
    <source>
        <dbReference type="Proteomes" id="UP000829447"/>
    </source>
</evidence>
<organism evidence="1 2">
    <name type="scientific">Pangasianodon gigas</name>
    <name type="common">Mekong giant catfish</name>
    <name type="synonym">Pangasius gigas</name>
    <dbReference type="NCBI Taxonomy" id="30993"/>
    <lineage>
        <taxon>Eukaryota</taxon>
        <taxon>Metazoa</taxon>
        <taxon>Chordata</taxon>
        <taxon>Craniata</taxon>
        <taxon>Vertebrata</taxon>
        <taxon>Euteleostomi</taxon>
        <taxon>Actinopterygii</taxon>
        <taxon>Neopterygii</taxon>
        <taxon>Teleostei</taxon>
        <taxon>Ostariophysi</taxon>
        <taxon>Siluriformes</taxon>
        <taxon>Pangasiidae</taxon>
        <taxon>Pangasianodon</taxon>
    </lineage>
</organism>
<keyword evidence="2" id="KW-1185">Reference proteome</keyword>
<comment type="caution">
    <text evidence="1">The sequence shown here is derived from an EMBL/GenBank/DDBJ whole genome shotgun (WGS) entry which is preliminary data.</text>
</comment>
<accession>A0ACC5WXW5</accession>
<dbReference type="Proteomes" id="UP000829447">
    <property type="component" value="Linkage Group LG12"/>
</dbReference>
<name>A0ACC5WXW5_PANGG</name>
<dbReference type="EMBL" id="CM040465">
    <property type="protein sequence ID" value="MCI4383882.1"/>
    <property type="molecule type" value="Genomic_DNA"/>
</dbReference>
<gene>
    <name evidence="1" type="ORF">PGIGA_G00031760</name>
</gene>